<dbReference type="SUPFAM" id="SSF48452">
    <property type="entry name" value="TPR-like"/>
    <property type="match status" value="1"/>
</dbReference>
<keyword evidence="2" id="KW-1185">Reference proteome</keyword>
<dbReference type="KEGG" id="bliq:INP51_13455"/>
<evidence type="ECO:0000313" key="1">
    <source>
        <dbReference type="EMBL" id="QOV18968.1"/>
    </source>
</evidence>
<evidence type="ECO:0000313" key="2">
    <source>
        <dbReference type="Proteomes" id="UP000593601"/>
    </source>
</evidence>
<sequence length="255" mass="29921">MGYILCQVPRAKNPYYIENISTNIYSIEELCYYMYHNIYLLDESIMNESLCLWIRDELGLEKLCQKLLSLTGDNMDVGEFILPIFKEINYLTYTEFKEISKKLKTLEEQPEGVRMKQKGDYLFSHEKYINAIRVYMQALQKTKSDNLGVQYKGSIYNNMGCTYARLFQTAEAFECFEHAYDILHSGRALKSYLLSAYFNKGKELYEQLCEKEGVDQKTKHMMDAQIKKAQDVVLPKNIDPLLDNWALSYHRSTDL</sequence>
<dbReference type="EMBL" id="CP063304">
    <property type="protein sequence ID" value="QOV18968.1"/>
    <property type="molecule type" value="Genomic_DNA"/>
</dbReference>
<reference evidence="1 2" key="1">
    <citation type="submission" date="2020-10" db="EMBL/GenBank/DDBJ databases">
        <title>Blautia liquoris sp.nov., isolated from the mud in a fermentation cellar used for the production of Chinese strong-flavoured liquor.</title>
        <authorList>
            <person name="Lu L."/>
        </authorList>
    </citation>
    <scope>NUCLEOTIDE SEQUENCE [LARGE SCALE GENOMIC DNA]</scope>
    <source>
        <strain evidence="1 2">LZLJ-3</strain>
    </source>
</reference>
<name>A0A7M2RFQ1_9FIRM</name>
<dbReference type="Proteomes" id="UP000593601">
    <property type="component" value="Chromosome"/>
</dbReference>
<gene>
    <name evidence="1" type="ORF">INP51_13455</name>
</gene>
<accession>A0A7M2RFQ1</accession>
<dbReference type="InterPro" id="IPR011990">
    <property type="entry name" value="TPR-like_helical_dom_sf"/>
</dbReference>
<protein>
    <recommendedName>
        <fullName evidence="3">Tetratricopeptide repeat protein</fullName>
    </recommendedName>
</protein>
<evidence type="ECO:0008006" key="3">
    <source>
        <dbReference type="Google" id="ProtNLM"/>
    </source>
</evidence>
<dbReference type="Gene3D" id="1.25.40.10">
    <property type="entry name" value="Tetratricopeptide repeat domain"/>
    <property type="match status" value="1"/>
</dbReference>
<organism evidence="1 2">
    <name type="scientific">Blautia liquoris</name>
    <dbReference type="NCBI Taxonomy" id="2779518"/>
    <lineage>
        <taxon>Bacteria</taxon>
        <taxon>Bacillati</taxon>
        <taxon>Bacillota</taxon>
        <taxon>Clostridia</taxon>
        <taxon>Lachnospirales</taxon>
        <taxon>Lachnospiraceae</taxon>
        <taxon>Blautia</taxon>
    </lineage>
</organism>
<dbReference type="RefSeq" id="WP_193735328.1">
    <property type="nucleotide sequence ID" value="NZ_CP063304.1"/>
</dbReference>
<proteinExistence type="predicted"/>
<dbReference type="AlphaFoldDB" id="A0A7M2RFQ1"/>